<name>A0A6I9QBD9_ELAGV</name>
<dbReference type="Proteomes" id="UP000504607">
    <property type="component" value="Chromosome 1"/>
</dbReference>
<evidence type="ECO:0000313" key="1">
    <source>
        <dbReference type="Proteomes" id="UP000504607"/>
    </source>
</evidence>
<reference evidence="2" key="1">
    <citation type="submission" date="2025-08" db="UniProtKB">
        <authorList>
            <consortium name="RefSeq"/>
        </authorList>
    </citation>
    <scope>IDENTIFICATION</scope>
</reference>
<evidence type="ECO:0000313" key="2">
    <source>
        <dbReference type="RefSeq" id="XP_010906399.1"/>
    </source>
</evidence>
<dbReference type="Gene3D" id="3.40.462.20">
    <property type="match status" value="1"/>
</dbReference>
<organism evidence="1 2">
    <name type="scientific">Elaeis guineensis var. tenera</name>
    <name type="common">Oil palm</name>
    <dbReference type="NCBI Taxonomy" id="51953"/>
    <lineage>
        <taxon>Eukaryota</taxon>
        <taxon>Viridiplantae</taxon>
        <taxon>Streptophyta</taxon>
        <taxon>Embryophyta</taxon>
        <taxon>Tracheophyta</taxon>
        <taxon>Spermatophyta</taxon>
        <taxon>Magnoliopsida</taxon>
        <taxon>Liliopsida</taxon>
        <taxon>Arecaceae</taxon>
        <taxon>Arecoideae</taxon>
        <taxon>Cocoseae</taxon>
        <taxon>Elaeidinae</taxon>
        <taxon>Elaeis</taxon>
    </lineage>
</organism>
<keyword evidence="1" id="KW-1185">Reference proteome</keyword>
<protein>
    <submittedName>
        <fullName evidence="2">Berberine bridge enzyme-like 3</fullName>
    </submittedName>
</protein>
<proteinExistence type="predicted"/>
<dbReference type="AlphaFoldDB" id="A0A6I9QBD9"/>
<accession>A0A6I9QBD9</accession>
<sequence length="256" mass="29043">MGEDLFWAIRGGGASSFGVVLSFKINLVYVLPTVTIFQVQKTLSEGATKLVERWQEVAPKFDDNYFIRILVNPVGKKEQGNRTIQASFESLFLGGREELLSILDKSFPELGVEAKDCAEMSWINSTLYFALAPKLDPTFLLNRYPYANSTFKIKSDFVKEPIPAEGLEKIWKFLLEAVDDPLLMILDPLRGRMDAIEETALPFPHRKGNLYNIQHYLNWPGNEDSQKHLDWMKNLLDSSPQSAAQYPAHGKIMGKQ</sequence>
<dbReference type="OrthoDB" id="407275at2759"/>
<dbReference type="InParanoid" id="A0A6I9QBD9"/>
<dbReference type="PANTHER" id="PTHR32448">
    <property type="entry name" value="OS08G0158400 PROTEIN"/>
    <property type="match status" value="1"/>
</dbReference>
<dbReference type="InterPro" id="IPR016169">
    <property type="entry name" value="FAD-bd_PCMH_sub2"/>
</dbReference>
<gene>
    <name evidence="2" type="primary">LOC105033336</name>
</gene>
<dbReference type="Gene3D" id="3.30.465.10">
    <property type="match status" value="1"/>
</dbReference>
<dbReference type="RefSeq" id="XP_010906399.1">
    <property type="nucleotide sequence ID" value="XM_010908097.1"/>
</dbReference>